<dbReference type="SUPFAM" id="SSF52029">
    <property type="entry name" value="GroEL apical domain-like"/>
    <property type="match status" value="1"/>
</dbReference>
<dbReference type="AlphaFoldDB" id="A9V001"/>
<evidence type="ECO:0000256" key="8">
    <source>
        <dbReference type="RuleBase" id="RU004187"/>
    </source>
</evidence>
<dbReference type="PROSITE" id="PS00995">
    <property type="entry name" value="TCP1_3"/>
    <property type="match status" value="1"/>
</dbReference>
<dbReference type="CDD" id="cd03341">
    <property type="entry name" value="TCP1_theta"/>
    <property type="match status" value="1"/>
</dbReference>
<dbReference type="GO" id="GO:0005832">
    <property type="term" value="C:chaperonin-containing T-complex"/>
    <property type="evidence" value="ECO:0000318"/>
    <property type="project" value="GO_Central"/>
</dbReference>
<dbReference type="eggNOG" id="KOG0362">
    <property type="taxonomic scope" value="Eukaryota"/>
</dbReference>
<dbReference type="PROSITE" id="PS00750">
    <property type="entry name" value="TCP1_1"/>
    <property type="match status" value="1"/>
</dbReference>
<dbReference type="Gene3D" id="3.30.260.10">
    <property type="entry name" value="TCP-1-like chaperonin intermediate domain"/>
    <property type="match status" value="1"/>
</dbReference>
<dbReference type="GO" id="GO:0140662">
    <property type="term" value="F:ATP-dependent protein folding chaperone"/>
    <property type="evidence" value="ECO:0007669"/>
    <property type="project" value="InterPro"/>
</dbReference>
<dbReference type="InterPro" id="IPR002194">
    <property type="entry name" value="Chaperonin_TCP-1_CS"/>
</dbReference>
<evidence type="ECO:0000256" key="1">
    <source>
        <dbReference type="ARBA" id="ARBA00004496"/>
    </source>
</evidence>
<evidence type="ECO:0000256" key="2">
    <source>
        <dbReference type="ARBA" id="ARBA00008020"/>
    </source>
</evidence>
<sequence>MAMHIPKVGLQTMMKDGAKHYSGLEEAVYRNINACKEIANIIRSSFGPNGMNKMIVDHLDKLFVTNDAATIIQKLDVEHPAAKMVIDASGQQEHEAGDGTNFVIILAGKMLEKAEHLLRMGVAVADVIAGFEMACEKAQEILETLVCHTVEDPRDVETVAQALETCIGSKQAGLEQFIAKLVAEACLRILPKEATRLPFNVDNVRVCKILGSGVTSSTVLRGMVFTRGAAGVVSSAENARMAVYTADVDYGFTETKGTVLINSADELKQYSINEEQLLEQNIKGIKDAGVDVIVTSGKIGDMALHFCNRMDIMVVKTNSKFELKRLCRATRTTALPRFSPPAPSEIGHCDHVELKEIGDTTVTIFRQDDVQSAVSTIVIRGATANIMDDVERAIDDGVNNYKALTQDGRFVPGAGAAEIELALQLSSFGDTCAGLEQYAIKAFAEALEVVPQTLAENAGVKPKELVSKLYAAHQGGNKNAGFDNDTDSSEDIKDVVAANILDLYHTKRWGITYATQAACTVLRVDQIIMAKRAGGPKPPKQGNYDED</sequence>
<dbReference type="GO" id="GO:0051082">
    <property type="term" value="F:unfolded protein binding"/>
    <property type="evidence" value="ECO:0000318"/>
    <property type="project" value="GO_Central"/>
</dbReference>
<keyword evidence="5 8" id="KW-0067">ATP-binding</keyword>
<evidence type="ECO:0000256" key="4">
    <source>
        <dbReference type="ARBA" id="ARBA00022741"/>
    </source>
</evidence>
<dbReference type="RefSeq" id="XP_001746174.1">
    <property type="nucleotide sequence ID" value="XM_001746122.1"/>
</dbReference>
<dbReference type="STRING" id="81824.A9V001"/>
<dbReference type="GO" id="GO:0005524">
    <property type="term" value="F:ATP binding"/>
    <property type="evidence" value="ECO:0007669"/>
    <property type="project" value="UniProtKB-KW"/>
</dbReference>
<proteinExistence type="inferred from homology"/>
<dbReference type="InterPro" id="IPR027413">
    <property type="entry name" value="GROEL-like_equatorial_sf"/>
</dbReference>
<dbReference type="InterPro" id="IPR027410">
    <property type="entry name" value="TCP-1-like_intermed_sf"/>
</dbReference>
<reference evidence="9 10" key="1">
    <citation type="journal article" date="2008" name="Nature">
        <title>The genome of the choanoflagellate Monosiga brevicollis and the origin of metazoans.</title>
        <authorList>
            <consortium name="JGI Sequencing"/>
            <person name="King N."/>
            <person name="Westbrook M.J."/>
            <person name="Young S.L."/>
            <person name="Kuo A."/>
            <person name="Abedin M."/>
            <person name="Chapman J."/>
            <person name="Fairclough S."/>
            <person name="Hellsten U."/>
            <person name="Isogai Y."/>
            <person name="Letunic I."/>
            <person name="Marr M."/>
            <person name="Pincus D."/>
            <person name="Putnam N."/>
            <person name="Rokas A."/>
            <person name="Wright K.J."/>
            <person name="Zuzow R."/>
            <person name="Dirks W."/>
            <person name="Good M."/>
            <person name="Goodstein D."/>
            <person name="Lemons D."/>
            <person name="Li W."/>
            <person name="Lyons J.B."/>
            <person name="Morris A."/>
            <person name="Nichols S."/>
            <person name="Richter D.J."/>
            <person name="Salamov A."/>
            <person name="Bork P."/>
            <person name="Lim W.A."/>
            <person name="Manning G."/>
            <person name="Miller W.T."/>
            <person name="McGinnis W."/>
            <person name="Shapiro H."/>
            <person name="Tjian R."/>
            <person name="Grigoriev I.V."/>
            <person name="Rokhsar D."/>
        </authorList>
    </citation>
    <scope>NUCLEOTIDE SEQUENCE [LARGE SCALE GENOMIC DNA]</scope>
    <source>
        <strain evidence="10">MX1 / ATCC 50154</strain>
    </source>
</reference>
<comment type="similarity">
    <text evidence="2 8">Belongs to the TCP-1 chaperonin family.</text>
</comment>
<evidence type="ECO:0000256" key="6">
    <source>
        <dbReference type="ARBA" id="ARBA00023186"/>
    </source>
</evidence>
<evidence type="ECO:0000313" key="10">
    <source>
        <dbReference type="Proteomes" id="UP000001357"/>
    </source>
</evidence>
<keyword evidence="3" id="KW-0963">Cytoplasm</keyword>
<accession>A9V001</accession>
<dbReference type="InterPro" id="IPR012721">
    <property type="entry name" value="Chap_CCT_theta"/>
</dbReference>
<evidence type="ECO:0000313" key="9">
    <source>
        <dbReference type="EMBL" id="EDQ89069.1"/>
    </source>
</evidence>
<dbReference type="PROSITE" id="PS00751">
    <property type="entry name" value="TCP1_2"/>
    <property type="match status" value="1"/>
</dbReference>
<dbReference type="FunCoup" id="A9V001">
    <property type="interactions" value="1658"/>
</dbReference>
<dbReference type="Proteomes" id="UP000001357">
    <property type="component" value="Unassembled WGS sequence"/>
</dbReference>
<dbReference type="Pfam" id="PF00118">
    <property type="entry name" value="Cpn60_TCP1"/>
    <property type="match status" value="1"/>
</dbReference>
<dbReference type="FunFam" id="3.50.7.10:FF:000008">
    <property type="entry name" value="T-complex protein 1 subunit theta"/>
    <property type="match status" value="1"/>
</dbReference>
<dbReference type="InterPro" id="IPR027409">
    <property type="entry name" value="GroEL-like_apical_dom_sf"/>
</dbReference>
<dbReference type="GO" id="GO:0016887">
    <property type="term" value="F:ATP hydrolysis activity"/>
    <property type="evidence" value="ECO:0007669"/>
    <property type="project" value="InterPro"/>
</dbReference>
<dbReference type="Gene3D" id="1.10.560.10">
    <property type="entry name" value="GroEL-like equatorial domain"/>
    <property type="match status" value="1"/>
</dbReference>
<dbReference type="GO" id="GO:0006457">
    <property type="term" value="P:protein folding"/>
    <property type="evidence" value="ECO:0000318"/>
    <property type="project" value="GO_Central"/>
</dbReference>
<keyword evidence="6 8" id="KW-0143">Chaperone</keyword>
<dbReference type="PANTHER" id="PTHR11353">
    <property type="entry name" value="CHAPERONIN"/>
    <property type="match status" value="1"/>
</dbReference>
<dbReference type="KEGG" id="mbr:MONBRDRAFT_35175"/>
<keyword evidence="10" id="KW-1185">Reference proteome</keyword>
<evidence type="ECO:0000256" key="7">
    <source>
        <dbReference type="ARBA" id="ARBA00029602"/>
    </source>
</evidence>
<name>A9V001_MONBE</name>
<protein>
    <recommendedName>
        <fullName evidence="7">CCT-theta</fullName>
    </recommendedName>
</protein>
<dbReference type="InParanoid" id="A9V001"/>
<dbReference type="EMBL" id="CH991552">
    <property type="protein sequence ID" value="EDQ89069.1"/>
    <property type="molecule type" value="Genomic_DNA"/>
</dbReference>
<dbReference type="OMA" id="WGLKYAV"/>
<keyword evidence="4 8" id="KW-0547">Nucleotide-binding</keyword>
<dbReference type="Gene3D" id="3.50.7.10">
    <property type="entry name" value="GroEL"/>
    <property type="match status" value="1"/>
</dbReference>
<evidence type="ECO:0000256" key="3">
    <source>
        <dbReference type="ARBA" id="ARBA00022490"/>
    </source>
</evidence>
<dbReference type="InterPro" id="IPR002423">
    <property type="entry name" value="Cpn60/GroEL/TCP-1"/>
</dbReference>
<comment type="subcellular location">
    <subcellularLocation>
        <location evidence="1">Cytoplasm</location>
    </subcellularLocation>
</comment>
<dbReference type="SUPFAM" id="SSF48592">
    <property type="entry name" value="GroEL equatorial domain-like"/>
    <property type="match status" value="1"/>
</dbReference>
<dbReference type="InterPro" id="IPR017998">
    <property type="entry name" value="Chaperone_TCP-1"/>
</dbReference>
<organism evidence="9 10">
    <name type="scientific">Monosiga brevicollis</name>
    <name type="common">Choanoflagellate</name>
    <dbReference type="NCBI Taxonomy" id="81824"/>
    <lineage>
        <taxon>Eukaryota</taxon>
        <taxon>Choanoflagellata</taxon>
        <taxon>Craspedida</taxon>
        <taxon>Salpingoecidae</taxon>
        <taxon>Monosiga</taxon>
    </lineage>
</organism>
<dbReference type="NCBIfam" id="TIGR02346">
    <property type="entry name" value="chap_CCT_theta"/>
    <property type="match status" value="1"/>
</dbReference>
<dbReference type="PRINTS" id="PR00304">
    <property type="entry name" value="TCOMPLEXTCP1"/>
</dbReference>
<evidence type="ECO:0000256" key="5">
    <source>
        <dbReference type="ARBA" id="ARBA00022840"/>
    </source>
</evidence>
<gene>
    <name evidence="9" type="ORF">MONBRDRAFT_35175</name>
</gene>
<dbReference type="GeneID" id="5891472"/>
<dbReference type="SUPFAM" id="SSF54849">
    <property type="entry name" value="GroEL-intermediate domain like"/>
    <property type="match status" value="1"/>
</dbReference>